<dbReference type="Pfam" id="PF14525">
    <property type="entry name" value="AraC_binding_2"/>
    <property type="match status" value="1"/>
</dbReference>
<name>A0A1I7Y6M2_9BILA</name>
<proteinExistence type="predicted"/>
<evidence type="ECO:0000313" key="7">
    <source>
        <dbReference type="WBParaSite" id="L893_g13155.t1"/>
    </source>
</evidence>
<evidence type="ECO:0000259" key="5">
    <source>
        <dbReference type="PROSITE" id="PS01124"/>
    </source>
</evidence>
<dbReference type="InterPro" id="IPR018060">
    <property type="entry name" value="HTH_AraC"/>
</dbReference>
<dbReference type="AlphaFoldDB" id="A0A1I7Y6M2"/>
<dbReference type="InterPro" id="IPR035418">
    <property type="entry name" value="AraC-bd_2"/>
</dbReference>
<dbReference type="InterPro" id="IPR050204">
    <property type="entry name" value="AraC_XylS_family_regulators"/>
</dbReference>
<evidence type="ECO:0000313" key="6">
    <source>
        <dbReference type="Proteomes" id="UP000095287"/>
    </source>
</evidence>
<dbReference type="InterPro" id="IPR009057">
    <property type="entry name" value="Homeodomain-like_sf"/>
</dbReference>
<keyword evidence="2" id="KW-0805">Transcription regulation</keyword>
<dbReference type="PANTHER" id="PTHR46796:SF6">
    <property type="entry name" value="ARAC SUBFAMILY"/>
    <property type="match status" value="1"/>
</dbReference>
<comment type="subcellular location">
    <subcellularLocation>
        <location evidence="1">Nucleus</location>
    </subcellularLocation>
</comment>
<keyword evidence="6" id="KW-1185">Reference proteome</keyword>
<dbReference type="SUPFAM" id="SSF46689">
    <property type="entry name" value="Homeodomain-like"/>
    <property type="match status" value="2"/>
</dbReference>
<feature type="domain" description="HTH araC/xylS-type" evidence="5">
    <location>
        <begin position="218"/>
        <end position="317"/>
    </location>
</feature>
<evidence type="ECO:0000256" key="1">
    <source>
        <dbReference type="ARBA" id="ARBA00004123"/>
    </source>
</evidence>
<dbReference type="Gene3D" id="1.10.10.60">
    <property type="entry name" value="Homeodomain-like"/>
    <property type="match status" value="1"/>
</dbReference>
<keyword evidence="3" id="KW-0238">DNA-binding</keyword>
<dbReference type="SMART" id="SM00342">
    <property type="entry name" value="HTH_ARAC"/>
    <property type="match status" value="1"/>
</dbReference>
<dbReference type="PROSITE" id="PS01124">
    <property type="entry name" value="HTH_ARAC_FAMILY_2"/>
    <property type="match status" value="1"/>
</dbReference>
<sequence>METEPMTAIIVVKPGDSFEHWHEVTCRQFSQTECSQIARHQFQARVTLNSFGGLGLSSIWSATPQGETIRVNRRQADIRKDQRDCFMLWLMLDGHIQLSQDGRYVSLGAGDLVLQDQSRPFDLELGPLAHAAMVMIPRPLLATRLPSVGNLAARRIAANSRLGPMAGALVKQLLGMGRSAEDGMDQRVTASVLDIFSAVFESETSALSLANRQERRVEQIKAYIRAHLHEDALDVEQIARASSMATRTLYRLFAQEATTPMQWLWEQRLIRSYRLLEEGKHKRVTEVAMACGFKDLSHFSRLFQARFGQAPSTLGVTSRF</sequence>
<dbReference type="Pfam" id="PF12833">
    <property type="entry name" value="HTH_18"/>
    <property type="match status" value="1"/>
</dbReference>
<dbReference type="PRINTS" id="PR00032">
    <property type="entry name" value="HTHARAC"/>
</dbReference>
<dbReference type="InterPro" id="IPR020449">
    <property type="entry name" value="Tscrpt_reg_AraC-type_HTH"/>
</dbReference>
<dbReference type="GO" id="GO:0005634">
    <property type="term" value="C:nucleus"/>
    <property type="evidence" value="ECO:0007669"/>
    <property type="project" value="UniProtKB-SubCell"/>
</dbReference>
<dbReference type="Proteomes" id="UP000095287">
    <property type="component" value="Unplaced"/>
</dbReference>
<evidence type="ECO:0000256" key="2">
    <source>
        <dbReference type="ARBA" id="ARBA00023015"/>
    </source>
</evidence>
<dbReference type="PANTHER" id="PTHR46796">
    <property type="entry name" value="HTH-TYPE TRANSCRIPTIONAL ACTIVATOR RHAS-RELATED"/>
    <property type="match status" value="1"/>
</dbReference>
<organism evidence="6 7">
    <name type="scientific">Steinernema glaseri</name>
    <dbReference type="NCBI Taxonomy" id="37863"/>
    <lineage>
        <taxon>Eukaryota</taxon>
        <taxon>Metazoa</taxon>
        <taxon>Ecdysozoa</taxon>
        <taxon>Nematoda</taxon>
        <taxon>Chromadorea</taxon>
        <taxon>Rhabditida</taxon>
        <taxon>Tylenchina</taxon>
        <taxon>Panagrolaimomorpha</taxon>
        <taxon>Strongyloidoidea</taxon>
        <taxon>Steinernematidae</taxon>
        <taxon>Steinernema</taxon>
    </lineage>
</organism>
<dbReference type="GO" id="GO:0043565">
    <property type="term" value="F:sequence-specific DNA binding"/>
    <property type="evidence" value="ECO:0007669"/>
    <property type="project" value="InterPro"/>
</dbReference>
<keyword evidence="4" id="KW-0804">Transcription</keyword>
<reference evidence="7" key="1">
    <citation type="submission" date="2016-11" db="UniProtKB">
        <authorList>
            <consortium name="WormBaseParasite"/>
        </authorList>
    </citation>
    <scope>IDENTIFICATION</scope>
</reference>
<accession>A0A1I7Y6M2</accession>
<evidence type="ECO:0000256" key="3">
    <source>
        <dbReference type="ARBA" id="ARBA00023125"/>
    </source>
</evidence>
<dbReference type="WBParaSite" id="L893_g13155.t1">
    <property type="protein sequence ID" value="L893_g13155.t1"/>
    <property type="gene ID" value="L893_g13155"/>
</dbReference>
<dbReference type="GO" id="GO:0003700">
    <property type="term" value="F:DNA-binding transcription factor activity"/>
    <property type="evidence" value="ECO:0007669"/>
    <property type="project" value="InterPro"/>
</dbReference>
<protein>
    <submittedName>
        <fullName evidence="7">HTH araC/xylS-type domain-containing protein</fullName>
    </submittedName>
</protein>
<evidence type="ECO:0000256" key="4">
    <source>
        <dbReference type="ARBA" id="ARBA00023163"/>
    </source>
</evidence>